<dbReference type="SUPFAM" id="SSF52266">
    <property type="entry name" value="SGNH hydrolase"/>
    <property type="match status" value="1"/>
</dbReference>
<protein>
    <recommendedName>
        <fullName evidence="3">SGNH hydrolase-type esterase domain-containing protein</fullName>
    </recommendedName>
</protein>
<evidence type="ECO:0008006" key="3">
    <source>
        <dbReference type="Google" id="ProtNLM"/>
    </source>
</evidence>
<reference evidence="1 2" key="2">
    <citation type="submission" date="2024-02" db="EMBL/GenBank/DDBJ databases">
        <title>The Genome Sequence of Enterococcus sp. DIV0159.</title>
        <authorList>
            <person name="Earl A."/>
            <person name="Manson A."/>
            <person name="Gilmore M."/>
            <person name="Sanders J."/>
            <person name="Shea T."/>
            <person name="Howe W."/>
            <person name="Livny J."/>
            <person name="Cuomo C."/>
            <person name="Neafsey D."/>
            <person name="Birren B."/>
        </authorList>
    </citation>
    <scope>NUCLEOTIDE SEQUENCE [LARGE SCALE GENOMIC DNA]</scope>
    <source>
        <strain evidence="1 2">665A</strain>
    </source>
</reference>
<evidence type="ECO:0000313" key="1">
    <source>
        <dbReference type="EMBL" id="MEO1768260.1"/>
    </source>
</evidence>
<dbReference type="Proteomes" id="UP000664357">
    <property type="component" value="Unassembled WGS sequence"/>
</dbReference>
<reference evidence="1 2" key="1">
    <citation type="submission" date="2021-03" db="EMBL/GenBank/DDBJ databases">
        <authorList>
            <person name="Gilmore M.S."/>
            <person name="Schwartzman J."/>
            <person name="Van Tyne D."/>
            <person name="Martin M."/>
            <person name="Earl A.M."/>
            <person name="Manson A.L."/>
            <person name="Straub T."/>
            <person name="Salamzade R."/>
            <person name="Saavedra J."/>
            <person name="Lebreton F."/>
            <person name="Prichula J."/>
            <person name="Schaufler K."/>
            <person name="Gaca A."/>
            <person name="Sgardioli B."/>
            <person name="Wagenaar J."/>
            <person name="Strong T."/>
        </authorList>
    </citation>
    <scope>NUCLEOTIDE SEQUENCE [LARGE SCALE GENOMIC DNA]</scope>
    <source>
        <strain evidence="1 2">665A</strain>
    </source>
</reference>
<gene>
    <name evidence="1" type="ORF">JZO67_000170</name>
</gene>
<dbReference type="RefSeq" id="WP_207704235.1">
    <property type="nucleotide sequence ID" value="NZ_JAFREL020000001.1"/>
</dbReference>
<proteinExistence type="predicted"/>
<dbReference type="InterPro" id="IPR036514">
    <property type="entry name" value="SGNH_hydro_sf"/>
</dbReference>
<organism evidence="1 2">
    <name type="scientific">Candidatus Enterococcus ferrettii</name>
    <dbReference type="NCBI Taxonomy" id="2815324"/>
    <lineage>
        <taxon>Bacteria</taxon>
        <taxon>Bacillati</taxon>
        <taxon>Bacillota</taxon>
        <taxon>Bacilli</taxon>
        <taxon>Lactobacillales</taxon>
        <taxon>Enterococcaceae</taxon>
        <taxon>Enterococcus</taxon>
    </lineage>
</organism>
<keyword evidence="2" id="KW-1185">Reference proteome</keyword>
<accession>A0ABV0EJU8</accession>
<name>A0ABV0EJU8_9ENTE</name>
<evidence type="ECO:0000313" key="2">
    <source>
        <dbReference type="Proteomes" id="UP000664357"/>
    </source>
</evidence>
<comment type="caution">
    <text evidence="1">The sequence shown here is derived from an EMBL/GenBank/DDBJ whole genome shotgun (WGS) entry which is preliminary data.</text>
</comment>
<dbReference type="EMBL" id="JAFREL020000001">
    <property type="protein sequence ID" value="MEO1768260.1"/>
    <property type="molecule type" value="Genomic_DNA"/>
</dbReference>
<dbReference type="CDD" id="cd00229">
    <property type="entry name" value="SGNH_hydrolase"/>
    <property type="match status" value="1"/>
</dbReference>
<dbReference type="Gene3D" id="3.40.50.1110">
    <property type="entry name" value="SGNH hydrolase"/>
    <property type="match status" value="1"/>
</dbReference>
<sequence length="1012" mass="112247">MAAIDNFKTDDIVLSNINQDVIPRQVVMQGEKDGRSLTVQVTNGGIVEPQAGLNLNLGWRHRTAKDAEGSLIQGLDAFKPIDREKGIFRIEYTSSMAQPGTIDAEIQFVTGSSVTKSQPFTISVKQSTVDESAAESESSFTVLQEALATVSNIDGKINSIELKKADKEALSALESTVAKIPSGTPRETFPNLAALQAKYPNGANFAVVVLEADGKTGYVYLWNNNLWQKGTLYQAQALADESVTNPKIADSAVSTEKVSQIEYLAIKNSWADCKSASLWASGAGTAMASYDKWSDTLHYKKLAAGSRGVQIPVNLPANTKVSDFESIYIHCDFLLNNGEALTGGIDVYVINPTDGSPTVLKGVSILEKNNYRTRADVQIPNSVLTAYANLTSFYVMFALHGGTAELDISNLNVYHTENPESLNQSNKRTMETTDLVNKDFLNYQNRYKVLSPTDWFSTASYRVSDGVYEIWWTSGNPGIRFKFPKSYFSFGKTSYFVGRARKLTGLNVSIQMNLFSNAADILGPSRSKRLSTEWETFVIPIQPTYSQVSLSEQLFGLIQISTGDTTAKIQVDNPRIYMTDPATDNQLFNLLSEFDYKENEVQEQRFQMIKGETPDFGNITHTKVDASNYHFVTTAKRAESDDLMLDKIEFYLESDQSNIQFAIGSIDQNNLLVESNRFQLFGTAGLNRVKVDSIPIPYGERLFMDISTQKTLYDSAVKVEETLVQDEDHTVSGDYSGMIFYSSNYMIPLNYSVRGKTLIEQVNGYNQAIQDVREEMNTIKSGGNNYAKDRNGKLYSLLVNEDRSITPIPIVPKKFRIFGNSLTKGFGTFGMAASSSANDFAAKLLSIIEKKQPAATMERSWISNWESATTSAARQAILDGLTFSGDEDLVIIQLGDNINTDEKRATFAEDAQTLVRFMQQKEPNARICWVNGWYNYNFCYPILEEISKETDMILIDIRDLSVLSENKSKIGNKWTADDGTVNTITDSGVASHPGDLGMQRIAERILLALGII</sequence>